<dbReference type="SUPFAM" id="SSF53335">
    <property type="entry name" value="S-adenosyl-L-methionine-dependent methyltransferases"/>
    <property type="match status" value="1"/>
</dbReference>
<reference evidence="3 4" key="1">
    <citation type="submission" date="2016-05" db="EMBL/GenBank/DDBJ databases">
        <title>Niabella ginsenosidivorans BS26 whole genome sequencing.</title>
        <authorList>
            <person name="Im W.T."/>
            <person name="Siddiqi M.Z."/>
        </authorList>
    </citation>
    <scope>NUCLEOTIDE SEQUENCE [LARGE SCALE GENOMIC DNA]</scope>
    <source>
        <strain evidence="3 4">BS26</strain>
    </source>
</reference>
<dbReference type="InterPro" id="IPR029063">
    <property type="entry name" value="SAM-dependent_MTases_sf"/>
</dbReference>
<dbReference type="Gene3D" id="3.40.50.150">
    <property type="entry name" value="Vaccinia Virus protein VP39"/>
    <property type="match status" value="1"/>
</dbReference>
<dbReference type="OrthoDB" id="9810615at2"/>
<feature type="domain" description="Methyltransferase type 11" evidence="2">
    <location>
        <begin position="127"/>
        <end position="193"/>
    </location>
</feature>
<accession>A0A1A9I2V3</accession>
<evidence type="ECO:0000313" key="4">
    <source>
        <dbReference type="Proteomes" id="UP000077667"/>
    </source>
</evidence>
<proteinExistence type="predicted"/>
<keyword evidence="1" id="KW-0472">Membrane</keyword>
<keyword evidence="1" id="KW-0812">Transmembrane</keyword>
<dbReference type="InterPro" id="IPR013216">
    <property type="entry name" value="Methyltransf_11"/>
</dbReference>
<dbReference type="EMBL" id="CP015772">
    <property type="protein sequence ID" value="ANH81946.1"/>
    <property type="molecule type" value="Genomic_DNA"/>
</dbReference>
<evidence type="ECO:0000256" key="1">
    <source>
        <dbReference type="SAM" id="Phobius"/>
    </source>
</evidence>
<keyword evidence="3" id="KW-0489">Methyltransferase</keyword>
<gene>
    <name evidence="3" type="ORF">A8C56_14080</name>
</gene>
<dbReference type="GO" id="GO:0008757">
    <property type="term" value="F:S-adenosylmethionine-dependent methyltransferase activity"/>
    <property type="evidence" value="ECO:0007669"/>
    <property type="project" value="InterPro"/>
</dbReference>
<dbReference type="AlphaFoldDB" id="A0A1A9I2V3"/>
<keyword evidence="4" id="KW-1185">Reference proteome</keyword>
<dbReference type="Pfam" id="PF08241">
    <property type="entry name" value="Methyltransf_11"/>
    <property type="match status" value="1"/>
</dbReference>
<evidence type="ECO:0000313" key="3">
    <source>
        <dbReference type="EMBL" id="ANH81946.1"/>
    </source>
</evidence>
<dbReference type="STRING" id="1176587.A8C56_14080"/>
<dbReference type="KEGG" id="nia:A8C56_14080"/>
<dbReference type="GO" id="GO:0032259">
    <property type="term" value="P:methylation"/>
    <property type="evidence" value="ECO:0007669"/>
    <property type="project" value="UniProtKB-KW"/>
</dbReference>
<keyword evidence="3" id="KW-0808">Transferase</keyword>
<organism evidence="3 4">
    <name type="scientific">Niabella ginsenosidivorans</name>
    <dbReference type="NCBI Taxonomy" id="1176587"/>
    <lineage>
        <taxon>Bacteria</taxon>
        <taxon>Pseudomonadati</taxon>
        <taxon>Bacteroidota</taxon>
        <taxon>Chitinophagia</taxon>
        <taxon>Chitinophagales</taxon>
        <taxon>Chitinophagaceae</taxon>
        <taxon>Niabella</taxon>
    </lineage>
</organism>
<keyword evidence="1" id="KW-1133">Transmembrane helix</keyword>
<feature type="transmembrane region" description="Helical" evidence="1">
    <location>
        <begin position="46"/>
        <end position="69"/>
    </location>
</feature>
<dbReference type="Proteomes" id="UP000077667">
    <property type="component" value="Chromosome"/>
</dbReference>
<evidence type="ECO:0000259" key="2">
    <source>
        <dbReference type="Pfam" id="PF08241"/>
    </source>
</evidence>
<name>A0A1A9I2V3_9BACT</name>
<protein>
    <submittedName>
        <fullName evidence="3">Methyltransferase</fullName>
    </submittedName>
</protein>
<sequence length="252" mass="29368">MGTLRTPFRGVGNILRFNWHFYVIAAVFMITAAVFTAFLESPFRSILFFMVLSAVLAILTSLILSWYIYDWYPLYAFNWIQEDDEAVNIINIHAGLDETSIMLRKKFPKATITIMDFYDPAVHTEVSIKRARKRYPPLSGTRTIQTTSINFSTGSADKIFLILSAHEIRNNKERVLFFKELKRLLKPDGNIYIMEHLRNFENFMAYTIGFLHFHSYRAWRTTFRKAGLPVIKELNQTPFIKVFELKKNGVTG</sequence>
<feature type="transmembrane region" description="Helical" evidence="1">
    <location>
        <begin position="20"/>
        <end position="39"/>
    </location>
</feature>